<feature type="domain" description="NarX-like N-terminal" evidence="6">
    <location>
        <begin position="36"/>
        <end position="104"/>
    </location>
</feature>
<dbReference type="AlphaFoldDB" id="A0A9D7PRE7"/>
<dbReference type="GO" id="GO:0016020">
    <property type="term" value="C:membrane"/>
    <property type="evidence" value="ECO:0007669"/>
    <property type="project" value="UniProtKB-SubCell"/>
</dbReference>
<reference evidence="7" key="1">
    <citation type="submission" date="2020-10" db="EMBL/GenBank/DDBJ databases">
        <title>Connecting structure to function with the recovery of over 1000 high-quality activated sludge metagenome-assembled genomes encoding full-length rRNA genes using long-read sequencing.</title>
        <authorList>
            <person name="Singleton C.M."/>
            <person name="Petriglieri F."/>
            <person name="Kristensen J.M."/>
            <person name="Kirkegaard R.H."/>
            <person name="Michaelsen T.Y."/>
            <person name="Andersen M.H."/>
            <person name="Karst S.M."/>
            <person name="Dueholm M.S."/>
            <person name="Nielsen P.H."/>
            <person name="Albertsen M."/>
        </authorList>
    </citation>
    <scope>NUCLEOTIDE SEQUENCE</scope>
    <source>
        <strain evidence="7">Hirt_18-Q3-R61-65_BATAC.395</strain>
    </source>
</reference>
<dbReference type="EMBL" id="JADJUC010000027">
    <property type="protein sequence ID" value="MBK8525165.1"/>
    <property type="molecule type" value="Genomic_DNA"/>
</dbReference>
<name>A0A9D7PRE7_9PROT</name>
<accession>A0A9D7PRE7</accession>
<evidence type="ECO:0000313" key="7">
    <source>
        <dbReference type="EMBL" id="MBK8525165.1"/>
    </source>
</evidence>
<evidence type="ECO:0000256" key="5">
    <source>
        <dbReference type="SAM" id="SignalP"/>
    </source>
</evidence>
<evidence type="ECO:0000259" key="6">
    <source>
        <dbReference type="Pfam" id="PF13675"/>
    </source>
</evidence>
<dbReference type="InterPro" id="IPR029095">
    <property type="entry name" value="NarX-like_N"/>
</dbReference>
<feature type="chain" id="PRO_5039000363" evidence="5">
    <location>
        <begin position="22"/>
        <end position="278"/>
    </location>
</feature>
<dbReference type="Pfam" id="PF13675">
    <property type="entry name" value="PilJ"/>
    <property type="match status" value="1"/>
</dbReference>
<evidence type="ECO:0000256" key="1">
    <source>
        <dbReference type="ARBA" id="ARBA00004141"/>
    </source>
</evidence>
<sequence>MKNTLAFALLSAALTLPVAHAAPPVEMQTPTLTQDITSAGRLRLQSQRLAKLWLQAGLGIHAGAATGQLARGVAHFEVNLASLARYEKKEGTQQPLQRINELWIAYRIALSLPYNESNLKTVSYLADDLTQASGKLTMKIEANANTGSGRLLDLSLRQNMLAQRLARLYLMAQAGDRSHGRLVDIDQTKKEFATALAELVESRENTLASREALELARMQWMFFELAISEMSNKGVSRPQHVATASERILETLDAVSAQYGSAGADARFAAASANTRHN</sequence>
<keyword evidence="4" id="KW-0472">Membrane</keyword>
<organism evidence="7 8">
    <name type="scientific">Candidatus Proximibacter danicus</name>
    <dbReference type="NCBI Taxonomy" id="2954365"/>
    <lineage>
        <taxon>Bacteria</taxon>
        <taxon>Pseudomonadati</taxon>
        <taxon>Pseudomonadota</taxon>
        <taxon>Betaproteobacteria</taxon>
        <taxon>Candidatus Proximibacter</taxon>
    </lineage>
</organism>
<evidence type="ECO:0000256" key="2">
    <source>
        <dbReference type="ARBA" id="ARBA00022692"/>
    </source>
</evidence>
<dbReference type="Proteomes" id="UP000886689">
    <property type="component" value="Unassembled WGS sequence"/>
</dbReference>
<keyword evidence="2" id="KW-0812">Transmembrane</keyword>
<gene>
    <name evidence="7" type="ORF">IPL58_14690</name>
</gene>
<proteinExistence type="predicted"/>
<protein>
    <submittedName>
        <fullName evidence="7">Type IV pili methyl-accepting chemotaxis transducer N-terminal domain-containing protein</fullName>
    </submittedName>
</protein>
<comment type="subcellular location">
    <subcellularLocation>
        <location evidence="1">Membrane</location>
        <topology evidence="1">Multi-pass membrane protein</topology>
    </subcellularLocation>
</comment>
<evidence type="ECO:0000256" key="3">
    <source>
        <dbReference type="ARBA" id="ARBA00022989"/>
    </source>
</evidence>
<feature type="signal peptide" evidence="5">
    <location>
        <begin position="1"/>
        <end position="21"/>
    </location>
</feature>
<keyword evidence="5" id="KW-0732">Signal</keyword>
<keyword evidence="3" id="KW-1133">Transmembrane helix</keyword>
<evidence type="ECO:0000256" key="4">
    <source>
        <dbReference type="ARBA" id="ARBA00023136"/>
    </source>
</evidence>
<comment type="caution">
    <text evidence="7">The sequence shown here is derived from an EMBL/GenBank/DDBJ whole genome shotgun (WGS) entry which is preliminary data.</text>
</comment>
<evidence type="ECO:0000313" key="8">
    <source>
        <dbReference type="Proteomes" id="UP000886689"/>
    </source>
</evidence>